<evidence type="ECO:0000313" key="18">
    <source>
        <dbReference type="EMBL" id="EGG17948.1"/>
    </source>
</evidence>
<dbReference type="Pfam" id="PF00270">
    <property type="entry name" value="DEAD"/>
    <property type="match status" value="1"/>
</dbReference>
<sequence length="631" mass="71467">MDSKRDYNHNNEDNNNHHDDDDQVEKWVPLKERKAKKLKQYSETIKSSLPQSDHHDSSKIKKDISDEKKDGQESSEGDKNKYKSLIEQKLEILKQQEQMQKEGKGFNEEEERIKREEEEILKSIKSFVPLVSVKDRAKDVVYKDSIKTDWRPPRYVLDRGESTHGDLRQALHIHVAGEEVPPPLTSFAEMKLPREIIRYLKEAKGIKKPTPIQIQGLPVALSGRDMIGIAFTGSGKTLVFALPMVLLAMDAEKRLPIEAGEGPFGLIICPSRELARQTYDLVNALSDAIKKERGFELRTLLAIGGIDMGEQEHLFKRGIHMIVATPGRLIDLLNKRRVSLAYCKYLGLDEADRLIDLGFEDDIRTVMDYFQGQRQTLLFSATMPKKIQTFARSALVRPVEVNVGRAGAANLDVIQEVEYVKQESKIVYLLECLQKTAPPVLIFCENKKDVDDIHEYLLLKQVEAVAVHGDKSQEERDTAIKAFKDGKKDVLVATDVASKGLDFPDIQHVINFDMPKEIENYIHRIGRTGRCGKTGVATTFINKNQSESVLLDLKHLLIESKQKVPQVLLEIQDDSSSYLMTGGVAEEEDQSLSCDYCDGRGHRLINCPKLKQQQQKQQGSKRDFMGGDGGY</sequence>
<keyword evidence="5" id="KW-0378">Hydrolase</keyword>
<evidence type="ECO:0000256" key="4">
    <source>
        <dbReference type="ARBA" id="ARBA00022771"/>
    </source>
</evidence>
<dbReference type="SUPFAM" id="SSF52540">
    <property type="entry name" value="P-loop containing nucleoside triphosphate hydrolases"/>
    <property type="match status" value="1"/>
</dbReference>
<dbReference type="GO" id="GO:0008270">
    <property type="term" value="F:zinc ion binding"/>
    <property type="evidence" value="ECO:0007669"/>
    <property type="project" value="UniProtKB-KW"/>
</dbReference>
<evidence type="ECO:0000256" key="9">
    <source>
        <dbReference type="ARBA" id="ARBA00022884"/>
    </source>
</evidence>
<evidence type="ECO:0000256" key="10">
    <source>
        <dbReference type="ARBA" id="ARBA00023594"/>
    </source>
</evidence>
<dbReference type="OMA" id="FKTIWTL"/>
<feature type="short sequence motif" description="Q motif" evidence="12">
    <location>
        <begin position="185"/>
        <end position="214"/>
    </location>
</feature>
<evidence type="ECO:0000256" key="11">
    <source>
        <dbReference type="ARBA" id="ARBA00047984"/>
    </source>
</evidence>
<dbReference type="InterPro" id="IPR014014">
    <property type="entry name" value="RNA_helicase_DEAD_Q_motif"/>
</dbReference>
<dbReference type="GO" id="GO:0005737">
    <property type="term" value="C:cytoplasm"/>
    <property type="evidence" value="ECO:0007669"/>
    <property type="project" value="UniProtKB-ARBA"/>
</dbReference>
<comment type="similarity">
    <text evidence="10">Belongs to the DEAD box helicase family. DDX41 subfamily.</text>
</comment>
<dbReference type="FunFam" id="3.40.50.300:FF:000657">
    <property type="entry name" value="Probable ATP-dependent RNA helicase DDX41"/>
    <property type="match status" value="1"/>
</dbReference>
<dbReference type="FunFam" id="3.40.50.300:FF:000449">
    <property type="entry name" value="Probable ATP-dependent RNA helicase DDX41"/>
    <property type="match status" value="1"/>
</dbReference>
<dbReference type="PROSITE" id="PS51192">
    <property type="entry name" value="HELICASE_ATP_BIND_1"/>
    <property type="match status" value="1"/>
</dbReference>
<dbReference type="STRING" id="1054147.F4Q555"/>
<reference evidence="19" key="1">
    <citation type="journal article" date="2011" name="Genome Res.">
        <title>Phylogeny-wide analysis of social amoeba genomes highlights ancient origins for complex intercellular communication.</title>
        <authorList>
            <person name="Heidel A.J."/>
            <person name="Lawal H.M."/>
            <person name="Felder M."/>
            <person name="Schilde C."/>
            <person name="Helps N.R."/>
            <person name="Tunggal B."/>
            <person name="Rivero F."/>
            <person name="John U."/>
            <person name="Schleicher M."/>
            <person name="Eichinger L."/>
            <person name="Platzer M."/>
            <person name="Noegel A.A."/>
            <person name="Schaap P."/>
            <person name="Gloeckner G."/>
        </authorList>
    </citation>
    <scope>NUCLEOTIDE SEQUENCE [LARGE SCALE GENOMIC DNA]</scope>
    <source>
        <strain evidence="19">SH3</strain>
    </source>
</reference>
<dbReference type="Pfam" id="PF00271">
    <property type="entry name" value="Helicase_C"/>
    <property type="match status" value="1"/>
</dbReference>
<proteinExistence type="inferred from homology"/>
<dbReference type="InterPro" id="IPR027417">
    <property type="entry name" value="P-loop_NTPase"/>
</dbReference>
<dbReference type="AlphaFoldDB" id="F4Q555"/>
<evidence type="ECO:0000259" key="17">
    <source>
        <dbReference type="PROSITE" id="PS51195"/>
    </source>
</evidence>
<dbReference type="InterPro" id="IPR011545">
    <property type="entry name" value="DEAD/DEAH_box_helicase_dom"/>
</dbReference>
<dbReference type="GeneID" id="14868684"/>
<accession>F4Q555</accession>
<feature type="domain" description="DEAD-box RNA helicase Q" evidence="17">
    <location>
        <begin position="185"/>
        <end position="214"/>
    </location>
</feature>
<dbReference type="Gene3D" id="3.40.50.300">
    <property type="entry name" value="P-loop containing nucleotide triphosphate hydrolases"/>
    <property type="match status" value="2"/>
</dbReference>
<keyword evidence="2" id="KW-0479">Metal-binding</keyword>
<feature type="region of interest" description="Disordered" evidence="14">
    <location>
        <begin position="1"/>
        <end position="82"/>
    </location>
</feature>
<keyword evidence="4" id="KW-0863">Zinc-finger</keyword>
<feature type="compositionally biased region" description="Polar residues" evidence="14">
    <location>
        <begin position="41"/>
        <end position="51"/>
    </location>
</feature>
<evidence type="ECO:0000256" key="5">
    <source>
        <dbReference type="ARBA" id="ARBA00022801"/>
    </source>
</evidence>
<keyword evidence="13" id="KW-0175">Coiled coil</keyword>
<keyword evidence="6 18" id="KW-0347">Helicase</keyword>
<evidence type="ECO:0000256" key="1">
    <source>
        <dbReference type="ARBA" id="ARBA00012552"/>
    </source>
</evidence>
<keyword evidence="7" id="KW-0862">Zinc</keyword>
<evidence type="ECO:0000259" key="16">
    <source>
        <dbReference type="PROSITE" id="PS51194"/>
    </source>
</evidence>
<dbReference type="GO" id="GO:0005634">
    <property type="term" value="C:nucleus"/>
    <property type="evidence" value="ECO:0007669"/>
    <property type="project" value="UniProtKB-ARBA"/>
</dbReference>
<dbReference type="PROSITE" id="PS51195">
    <property type="entry name" value="Q_MOTIF"/>
    <property type="match status" value="1"/>
</dbReference>
<comment type="catalytic activity">
    <reaction evidence="11">
        <text>ATP + H2O = ADP + phosphate + H(+)</text>
        <dbReference type="Rhea" id="RHEA:13065"/>
        <dbReference type="ChEBI" id="CHEBI:15377"/>
        <dbReference type="ChEBI" id="CHEBI:15378"/>
        <dbReference type="ChEBI" id="CHEBI:30616"/>
        <dbReference type="ChEBI" id="CHEBI:43474"/>
        <dbReference type="ChEBI" id="CHEBI:456216"/>
        <dbReference type="EC" id="3.6.4.13"/>
    </reaction>
</comment>
<feature type="coiled-coil region" evidence="13">
    <location>
        <begin position="82"/>
        <end position="126"/>
    </location>
</feature>
<dbReference type="InterPro" id="IPR014001">
    <property type="entry name" value="Helicase_ATP-bd"/>
</dbReference>
<evidence type="ECO:0000256" key="12">
    <source>
        <dbReference type="PROSITE-ProRule" id="PRU00552"/>
    </source>
</evidence>
<gene>
    <name evidence="18" type="primary">ddx41</name>
    <name evidence="18" type="ORF">DFA_08949</name>
</gene>
<dbReference type="CDD" id="cd18787">
    <property type="entry name" value="SF2_C_DEAD"/>
    <property type="match status" value="1"/>
</dbReference>
<keyword evidence="3" id="KW-0547">Nucleotide-binding</keyword>
<dbReference type="EC" id="3.6.4.13" evidence="1"/>
<evidence type="ECO:0000256" key="7">
    <source>
        <dbReference type="ARBA" id="ARBA00022833"/>
    </source>
</evidence>
<dbReference type="GO" id="GO:0005524">
    <property type="term" value="F:ATP binding"/>
    <property type="evidence" value="ECO:0007669"/>
    <property type="project" value="UniProtKB-KW"/>
</dbReference>
<dbReference type="EMBL" id="GL883021">
    <property type="protein sequence ID" value="EGG17948.1"/>
    <property type="molecule type" value="Genomic_DNA"/>
</dbReference>
<evidence type="ECO:0000256" key="3">
    <source>
        <dbReference type="ARBA" id="ARBA00022741"/>
    </source>
</evidence>
<name>F4Q555_CACFS</name>
<evidence type="ECO:0000259" key="15">
    <source>
        <dbReference type="PROSITE" id="PS51192"/>
    </source>
</evidence>
<keyword evidence="8" id="KW-0067">ATP-binding</keyword>
<feature type="region of interest" description="Disordered" evidence="14">
    <location>
        <begin position="610"/>
        <end position="631"/>
    </location>
</feature>
<dbReference type="PANTHER" id="PTHR47958">
    <property type="entry name" value="ATP-DEPENDENT RNA HELICASE DBP3"/>
    <property type="match status" value="1"/>
</dbReference>
<evidence type="ECO:0000256" key="6">
    <source>
        <dbReference type="ARBA" id="ARBA00022806"/>
    </source>
</evidence>
<evidence type="ECO:0000256" key="2">
    <source>
        <dbReference type="ARBA" id="ARBA00022723"/>
    </source>
</evidence>
<dbReference type="KEGG" id="dfa:DFA_08949"/>
<dbReference type="GO" id="GO:0003724">
    <property type="term" value="F:RNA helicase activity"/>
    <property type="evidence" value="ECO:0007669"/>
    <property type="project" value="UniProtKB-EC"/>
</dbReference>
<dbReference type="Proteomes" id="UP000007797">
    <property type="component" value="Unassembled WGS sequence"/>
</dbReference>
<feature type="compositionally biased region" description="Basic and acidic residues" evidence="14">
    <location>
        <begin position="1"/>
        <end position="32"/>
    </location>
</feature>
<dbReference type="SMART" id="SM00490">
    <property type="entry name" value="HELICc"/>
    <property type="match status" value="1"/>
</dbReference>
<evidence type="ECO:0000256" key="14">
    <source>
        <dbReference type="SAM" id="MobiDB-lite"/>
    </source>
</evidence>
<dbReference type="RefSeq" id="XP_004356432.1">
    <property type="nucleotide sequence ID" value="XM_004356379.1"/>
</dbReference>
<keyword evidence="9" id="KW-0694">RNA-binding</keyword>
<dbReference type="SMART" id="SM00487">
    <property type="entry name" value="DEXDc"/>
    <property type="match status" value="1"/>
</dbReference>
<evidence type="ECO:0000313" key="19">
    <source>
        <dbReference type="Proteomes" id="UP000007797"/>
    </source>
</evidence>
<keyword evidence="19" id="KW-1185">Reference proteome</keyword>
<feature type="compositionally biased region" description="Basic and acidic residues" evidence="14">
    <location>
        <begin position="52"/>
        <end position="82"/>
    </location>
</feature>
<dbReference type="GO" id="GO:0003723">
    <property type="term" value="F:RNA binding"/>
    <property type="evidence" value="ECO:0007669"/>
    <property type="project" value="UniProtKB-KW"/>
</dbReference>
<evidence type="ECO:0000256" key="13">
    <source>
        <dbReference type="SAM" id="Coils"/>
    </source>
</evidence>
<dbReference type="PROSITE" id="PS51194">
    <property type="entry name" value="HELICASE_CTER"/>
    <property type="match status" value="1"/>
</dbReference>
<protein>
    <recommendedName>
        <fullName evidence="1">RNA helicase</fullName>
        <ecNumber evidence="1">3.6.4.13</ecNumber>
    </recommendedName>
</protein>
<evidence type="ECO:0000256" key="8">
    <source>
        <dbReference type="ARBA" id="ARBA00022840"/>
    </source>
</evidence>
<organism evidence="18 19">
    <name type="scientific">Cavenderia fasciculata</name>
    <name type="common">Slime mold</name>
    <name type="synonym">Dictyostelium fasciculatum</name>
    <dbReference type="NCBI Taxonomy" id="261658"/>
    <lineage>
        <taxon>Eukaryota</taxon>
        <taxon>Amoebozoa</taxon>
        <taxon>Evosea</taxon>
        <taxon>Eumycetozoa</taxon>
        <taxon>Dictyostelia</taxon>
        <taxon>Acytosteliales</taxon>
        <taxon>Cavenderiaceae</taxon>
        <taxon>Cavenderia</taxon>
    </lineage>
</organism>
<dbReference type="OrthoDB" id="196131at2759"/>
<feature type="domain" description="Helicase ATP-binding" evidence="15">
    <location>
        <begin position="217"/>
        <end position="401"/>
    </location>
</feature>
<dbReference type="InterPro" id="IPR001650">
    <property type="entry name" value="Helicase_C-like"/>
</dbReference>
<feature type="domain" description="Helicase C-terminal" evidence="16">
    <location>
        <begin position="412"/>
        <end position="572"/>
    </location>
</feature>
<dbReference type="GO" id="GO:0016787">
    <property type="term" value="F:hydrolase activity"/>
    <property type="evidence" value="ECO:0007669"/>
    <property type="project" value="UniProtKB-KW"/>
</dbReference>